<dbReference type="GO" id="GO:0004803">
    <property type="term" value="F:transposase activity"/>
    <property type="evidence" value="ECO:0007669"/>
    <property type="project" value="InterPro"/>
</dbReference>
<dbReference type="Proteomes" id="UP000198744">
    <property type="component" value="Unassembled WGS sequence"/>
</dbReference>
<evidence type="ECO:0000259" key="1">
    <source>
        <dbReference type="Pfam" id="PF01548"/>
    </source>
</evidence>
<dbReference type="STRING" id="43775.SAMN04489760_13933"/>
<proteinExistence type="predicted"/>
<evidence type="ECO:0000313" key="3">
    <source>
        <dbReference type="Proteomes" id="UP000198744"/>
    </source>
</evidence>
<dbReference type="EMBL" id="FOBS01000039">
    <property type="protein sequence ID" value="SEM72973.1"/>
    <property type="molecule type" value="Genomic_DNA"/>
</dbReference>
<dbReference type="InterPro" id="IPR002525">
    <property type="entry name" value="Transp_IS110-like_N"/>
</dbReference>
<organism evidence="2 3">
    <name type="scientific">Syntrophus gentianae</name>
    <dbReference type="NCBI Taxonomy" id="43775"/>
    <lineage>
        <taxon>Bacteria</taxon>
        <taxon>Pseudomonadati</taxon>
        <taxon>Thermodesulfobacteriota</taxon>
        <taxon>Syntrophia</taxon>
        <taxon>Syntrophales</taxon>
        <taxon>Syntrophaceae</taxon>
        <taxon>Syntrophus</taxon>
    </lineage>
</organism>
<gene>
    <name evidence="2" type="ORF">SAMN04489760_13933</name>
</gene>
<feature type="domain" description="Transposase IS110-like N-terminal" evidence="1">
    <location>
        <begin position="7"/>
        <end position="152"/>
    </location>
</feature>
<dbReference type="RefSeq" id="WP_093884740.1">
    <property type="nucleotide sequence ID" value="NZ_FOBS01000039.1"/>
</dbReference>
<keyword evidence="3" id="KW-1185">Reference proteome</keyword>
<dbReference type="AlphaFoldDB" id="A0A1H8AQX7"/>
<accession>A0A1H8AQX7</accession>
<sequence>MPVSAVLGIDLAEHKFDVALLVAGKTEHKVCRNSIEGFETLKQWLDEQGVELLHACIAATDGNGDELAVYLRRSGHRVSTVHPSIINEFAWSERLHSKMDKTDSFMVARFCQVMKPREWDPPLPEIRSLVDLGRRADSLVNVDDQERTRIRALNGYADSVIQGHIAFLDEGIEKLKFGSK</sequence>
<dbReference type="GO" id="GO:0003677">
    <property type="term" value="F:DNA binding"/>
    <property type="evidence" value="ECO:0007669"/>
    <property type="project" value="InterPro"/>
</dbReference>
<name>A0A1H8AQX7_9BACT</name>
<dbReference type="GO" id="GO:0006313">
    <property type="term" value="P:DNA transposition"/>
    <property type="evidence" value="ECO:0007669"/>
    <property type="project" value="InterPro"/>
</dbReference>
<evidence type="ECO:0000313" key="2">
    <source>
        <dbReference type="EMBL" id="SEM72973.1"/>
    </source>
</evidence>
<reference evidence="2 3" key="1">
    <citation type="submission" date="2016-10" db="EMBL/GenBank/DDBJ databases">
        <authorList>
            <person name="de Groot N.N."/>
        </authorList>
    </citation>
    <scope>NUCLEOTIDE SEQUENCE [LARGE SCALE GENOMIC DNA]</scope>
    <source>
        <strain evidence="2 3">DSM 8423</strain>
    </source>
</reference>
<dbReference type="PANTHER" id="PTHR33055:SF3">
    <property type="entry name" value="PUTATIVE TRANSPOSASE FOR IS117-RELATED"/>
    <property type="match status" value="1"/>
</dbReference>
<dbReference type="OrthoDB" id="9795150at2"/>
<dbReference type="Pfam" id="PF01548">
    <property type="entry name" value="DEDD_Tnp_IS110"/>
    <property type="match status" value="1"/>
</dbReference>
<dbReference type="InterPro" id="IPR047650">
    <property type="entry name" value="Transpos_IS110"/>
</dbReference>
<protein>
    <submittedName>
        <fullName evidence="2">Transposase</fullName>
    </submittedName>
</protein>
<dbReference type="PANTHER" id="PTHR33055">
    <property type="entry name" value="TRANSPOSASE FOR INSERTION SEQUENCE ELEMENT IS1111A"/>
    <property type="match status" value="1"/>
</dbReference>